<dbReference type="SMART" id="SM00490">
    <property type="entry name" value="HELICc"/>
    <property type="match status" value="1"/>
</dbReference>
<dbReference type="GO" id="GO:0043138">
    <property type="term" value="F:3'-5' DNA helicase activity"/>
    <property type="evidence" value="ECO:0007669"/>
    <property type="project" value="UniProtKB-EC"/>
</dbReference>
<keyword evidence="11" id="KW-0413">Isomerase</keyword>
<evidence type="ECO:0000256" key="1">
    <source>
        <dbReference type="ARBA" id="ARBA00007504"/>
    </source>
</evidence>
<dbReference type="CDD" id="cd04488">
    <property type="entry name" value="RecG_wedge_OBF"/>
    <property type="match status" value="1"/>
</dbReference>
<evidence type="ECO:0000256" key="15">
    <source>
        <dbReference type="RuleBase" id="RU363016"/>
    </source>
</evidence>
<dbReference type="InterPro" id="IPR047112">
    <property type="entry name" value="RecG/Mfd"/>
</dbReference>
<evidence type="ECO:0000256" key="8">
    <source>
        <dbReference type="ARBA" id="ARBA00023125"/>
    </source>
</evidence>
<dbReference type="InterPro" id="IPR004609">
    <property type="entry name" value="ATP-dep_DNA_helicase_RecG"/>
</dbReference>
<dbReference type="InterPro" id="IPR027417">
    <property type="entry name" value="P-loop_NTPase"/>
</dbReference>
<comment type="caution">
    <text evidence="18">The sequence shown here is derived from an EMBL/GenBank/DDBJ whole genome shotgun (WGS) entry which is preliminary data.</text>
</comment>
<dbReference type="InterPro" id="IPR001650">
    <property type="entry name" value="Helicase_C-like"/>
</dbReference>
<dbReference type="Pfam" id="PF00271">
    <property type="entry name" value="Helicase_C"/>
    <property type="match status" value="1"/>
</dbReference>
<evidence type="ECO:0000256" key="14">
    <source>
        <dbReference type="ARBA" id="ARBA00048988"/>
    </source>
</evidence>
<protein>
    <recommendedName>
        <fullName evidence="2 15">ATP-dependent DNA helicase RecG</fullName>
        <ecNumber evidence="13 15">5.6.2.4</ecNumber>
    </recommendedName>
</protein>
<evidence type="ECO:0000256" key="7">
    <source>
        <dbReference type="ARBA" id="ARBA00022840"/>
    </source>
</evidence>
<dbReference type="SUPFAM" id="SSF50249">
    <property type="entry name" value="Nucleic acid-binding proteins"/>
    <property type="match status" value="1"/>
</dbReference>
<dbReference type="SMART" id="SM00487">
    <property type="entry name" value="DEXDc"/>
    <property type="match status" value="1"/>
</dbReference>
<sequence length="681" mass="76805">MDLQDKVSAIKGIGEKKSRLLRNMKIETVEDLLLHFPRKYEDRRHVSYIMEAPFDKEVLVKAKVIARQMKGNPYNKRTPLRILVQDSSADLEVLFFNGRYLANYFNIGSEYTFYGKISLNNGRRQMAHPEFHKAGDEEDVRGILPIYPLTEGMTQANMRKIQKEAICLADNVKEWLPDWIVEENNLCSPSYAIKNIHFPADERNIKEARYRMVFEELLTLQTGLFYIKKGMTGEQDGTVIDMAIDMSPFTETLPFRLTSGQLKVWKEIEKDLAAVRPMNRLVQGDVGSGKTAVAQMAMYKTVKAGYQAVMMAPTELLAKQHLASMKKVFDPLGIRTELLCGTMKSGEKEQVLKDLASGDIDILIGTHALIQPNVGFKGLGLVVTDEQHRFGVNQRTVLAEKGRNPNVLVMTATPIPRTLAVILYGDLDISVIDTMPPGRKPVRTFLRNADSRDAIYDFVRQKAKEGRQAYVVAPLIDESENVDCRSAQEIYEELSSKYHDLNIGLVHGAMKQEEKDRIMESFAAGKTDVLVSTVVIEVGIDVKNATVMIIENCERFGLAQLHQLRGRVGRGQHQSYCVLICGHESKIADRRNQIMCRSQNGFEIAEEDLKLRGPGEIFGTRQHGLPELNISDLIRHGDILEDVKKVAAKIIEADPVLSDPENTGIREKVKKMFGENIQLNL</sequence>
<evidence type="ECO:0000256" key="2">
    <source>
        <dbReference type="ARBA" id="ARBA00017846"/>
    </source>
</evidence>
<dbReference type="InterPro" id="IPR045562">
    <property type="entry name" value="RecG_dom3_C"/>
</dbReference>
<dbReference type="GO" id="GO:0005524">
    <property type="term" value="F:ATP binding"/>
    <property type="evidence" value="ECO:0007669"/>
    <property type="project" value="UniProtKB-KW"/>
</dbReference>
<dbReference type="PANTHER" id="PTHR47964">
    <property type="entry name" value="ATP-DEPENDENT DNA HELICASE HOMOLOG RECG, CHLOROPLASTIC"/>
    <property type="match status" value="1"/>
</dbReference>
<dbReference type="InterPro" id="IPR014001">
    <property type="entry name" value="Helicase_ATP-bd"/>
</dbReference>
<dbReference type="AlphaFoldDB" id="A0A9D1I5K4"/>
<dbReference type="NCBIfam" id="NF008168">
    <property type="entry name" value="PRK10917.2-2"/>
    <property type="match status" value="1"/>
</dbReference>
<keyword evidence="10 15" id="KW-0234">DNA repair</keyword>
<evidence type="ECO:0000256" key="4">
    <source>
        <dbReference type="ARBA" id="ARBA00022763"/>
    </source>
</evidence>
<comment type="catalytic activity">
    <reaction evidence="14 15">
        <text>ATP + H2O = ADP + phosphate + H(+)</text>
        <dbReference type="Rhea" id="RHEA:13065"/>
        <dbReference type="ChEBI" id="CHEBI:15377"/>
        <dbReference type="ChEBI" id="CHEBI:15378"/>
        <dbReference type="ChEBI" id="CHEBI:30616"/>
        <dbReference type="ChEBI" id="CHEBI:43474"/>
        <dbReference type="ChEBI" id="CHEBI:456216"/>
        <dbReference type="EC" id="5.6.2.4"/>
    </reaction>
</comment>
<evidence type="ECO:0000256" key="12">
    <source>
        <dbReference type="ARBA" id="ARBA00034617"/>
    </source>
</evidence>
<evidence type="ECO:0000256" key="13">
    <source>
        <dbReference type="ARBA" id="ARBA00034808"/>
    </source>
</evidence>
<dbReference type="Pfam" id="PF00270">
    <property type="entry name" value="DEAD"/>
    <property type="match status" value="1"/>
</dbReference>
<dbReference type="GO" id="GO:0006310">
    <property type="term" value="P:DNA recombination"/>
    <property type="evidence" value="ECO:0007669"/>
    <property type="project" value="UniProtKB-UniRule"/>
</dbReference>
<evidence type="ECO:0000256" key="3">
    <source>
        <dbReference type="ARBA" id="ARBA00022741"/>
    </source>
</evidence>
<dbReference type="Gene3D" id="2.40.50.140">
    <property type="entry name" value="Nucleic acid-binding proteins"/>
    <property type="match status" value="1"/>
</dbReference>
<dbReference type="SUPFAM" id="SSF52540">
    <property type="entry name" value="P-loop containing nucleoside triphosphate hydrolases"/>
    <property type="match status" value="2"/>
</dbReference>
<organism evidence="18 19">
    <name type="scientific">Candidatus Fimisoma avicola</name>
    <dbReference type="NCBI Taxonomy" id="2840826"/>
    <lineage>
        <taxon>Bacteria</taxon>
        <taxon>Bacillati</taxon>
        <taxon>Bacillota</taxon>
        <taxon>Clostridia</taxon>
        <taxon>Eubacteriales</taxon>
        <taxon>Candidatus Fimisoma</taxon>
    </lineage>
</organism>
<proteinExistence type="inferred from homology"/>
<dbReference type="EC" id="5.6.2.4" evidence="13 15"/>
<dbReference type="Proteomes" id="UP000824091">
    <property type="component" value="Unassembled WGS sequence"/>
</dbReference>
<evidence type="ECO:0000259" key="17">
    <source>
        <dbReference type="PROSITE" id="PS51194"/>
    </source>
</evidence>
<keyword evidence="7 15" id="KW-0067">ATP-binding</keyword>
<reference evidence="18" key="2">
    <citation type="journal article" date="2021" name="PeerJ">
        <title>Extensive microbial diversity within the chicken gut microbiome revealed by metagenomics and culture.</title>
        <authorList>
            <person name="Gilroy R."/>
            <person name="Ravi A."/>
            <person name="Getino M."/>
            <person name="Pursley I."/>
            <person name="Horton D.L."/>
            <person name="Alikhan N.F."/>
            <person name="Baker D."/>
            <person name="Gharbi K."/>
            <person name="Hall N."/>
            <person name="Watson M."/>
            <person name="Adriaenssens E.M."/>
            <person name="Foster-Nyarko E."/>
            <person name="Jarju S."/>
            <person name="Secka A."/>
            <person name="Antonio M."/>
            <person name="Oren A."/>
            <person name="Chaudhuri R.R."/>
            <person name="La Ragione R."/>
            <person name="Hildebrand F."/>
            <person name="Pallen M.J."/>
        </authorList>
    </citation>
    <scope>NUCLEOTIDE SEQUENCE</scope>
    <source>
        <strain evidence="18">11300</strain>
    </source>
</reference>
<comment type="function">
    <text evidence="15">Plays a critical role in recombination and DNA repair. Helps process Holliday junction intermediates to mature products by catalyzing branch migration. Has replication fork regression activity, unwinds stalled or blocked replication forks to make a HJ that can be resolved. Has a DNA unwinding activity characteristic of a DNA helicase with 3'-5' polarity.</text>
</comment>
<comment type="catalytic activity">
    <reaction evidence="12 15">
        <text>Couples ATP hydrolysis with the unwinding of duplex DNA by translocating in the 3'-5' direction.</text>
        <dbReference type="EC" id="5.6.2.4"/>
    </reaction>
</comment>
<dbReference type="NCBIfam" id="NF008165">
    <property type="entry name" value="PRK10917.1-3"/>
    <property type="match status" value="1"/>
</dbReference>
<keyword evidence="4 15" id="KW-0227">DNA damage</keyword>
<evidence type="ECO:0000256" key="9">
    <source>
        <dbReference type="ARBA" id="ARBA00023172"/>
    </source>
</evidence>
<keyword evidence="9 15" id="KW-0233">DNA recombination</keyword>
<dbReference type="InterPro" id="IPR011545">
    <property type="entry name" value="DEAD/DEAH_box_helicase_dom"/>
</dbReference>
<dbReference type="EMBL" id="DVMO01000151">
    <property type="protein sequence ID" value="HIU28648.1"/>
    <property type="molecule type" value="Genomic_DNA"/>
</dbReference>
<dbReference type="GO" id="GO:0016787">
    <property type="term" value="F:hydrolase activity"/>
    <property type="evidence" value="ECO:0007669"/>
    <property type="project" value="UniProtKB-KW"/>
</dbReference>
<dbReference type="GO" id="GO:0003677">
    <property type="term" value="F:DNA binding"/>
    <property type="evidence" value="ECO:0007669"/>
    <property type="project" value="UniProtKB-KW"/>
</dbReference>
<evidence type="ECO:0000313" key="19">
    <source>
        <dbReference type="Proteomes" id="UP000824091"/>
    </source>
</evidence>
<keyword evidence="3 15" id="KW-0547">Nucleotide-binding</keyword>
<evidence type="ECO:0000259" key="16">
    <source>
        <dbReference type="PROSITE" id="PS51192"/>
    </source>
</evidence>
<dbReference type="NCBIfam" id="TIGR00643">
    <property type="entry name" value="recG"/>
    <property type="match status" value="1"/>
</dbReference>
<evidence type="ECO:0000256" key="5">
    <source>
        <dbReference type="ARBA" id="ARBA00022801"/>
    </source>
</evidence>
<keyword evidence="6 15" id="KW-0347">Helicase</keyword>
<evidence type="ECO:0000256" key="11">
    <source>
        <dbReference type="ARBA" id="ARBA00023235"/>
    </source>
</evidence>
<keyword evidence="8" id="KW-0238">DNA-binding</keyword>
<feature type="domain" description="Helicase C-terminal" evidence="17">
    <location>
        <begin position="451"/>
        <end position="610"/>
    </location>
</feature>
<evidence type="ECO:0000256" key="10">
    <source>
        <dbReference type="ARBA" id="ARBA00023204"/>
    </source>
</evidence>
<gene>
    <name evidence="18" type="primary">recG</name>
    <name evidence="18" type="ORF">IAD16_09795</name>
</gene>
<dbReference type="Pfam" id="PF17191">
    <property type="entry name" value="RecG_wedge"/>
    <property type="match status" value="1"/>
</dbReference>
<dbReference type="PANTHER" id="PTHR47964:SF1">
    <property type="entry name" value="ATP-DEPENDENT DNA HELICASE HOMOLOG RECG, CHLOROPLASTIC"/>
    <property type="match status" value="1"/>
</dbReference>
<dbReference type="Gene3D" id="3.40.50.300">
    <property type="entry name" value="P-loop containing nucleotide triphosphate hydrolases"/>
    <property type="match status" value="2"/>
</dbReference>
<evidence type="ECO:0000256" key="6">
    <source>
        <dbReference type="ARBA" id="ARBA00022806"/>
    </source>
</evidence>
<name>A0A9D1I5K4_9FIRM</name>
<keyword evidence="5 15" id="KW-0378">Hydrolase</keyword>
<dbReference type="GO" id="GO:0006281">
    <property type="term" value="P:DNA repair"/>
    <property type="evidence" value="ECO:0007669"/>
    <property type="project" value="UniProtKB-UniRule"/>
</dbReference>
<dbReference type="Pfam" id="PF19833">
    <property type="entry name" value="RecG_dom3_C"/>
    <property type="match status" value="1"/>
</dbReference>
<dbReference type="CDD" id="cd17992">
    <property type="entry name" value="DEXHc_RecG"/>
    <property type="match status" value="1"/>
</dbReference>
<feature type="domain" description="Helicase ATP-binding" evidence="16">
    <location>
        <begin position="271"/>
        <end position="432"/>
    </location>
</feature>
<dbReference type="InterPro" id="IPR012340">
    <property type="entry name" value="NA-bd_OB-fold"/>
</dbReference>
<dbReference type="PROSITE" id="PS51194">
    <property type="entry name" value="HELICASE_CTER"/>
    <property type="match status" value="1"/>
</dbReference>
<dbReference type="InterPro" id="IPR033454">
    <property type="entry name" value="RecG_wedge"/>
</dbReference>
<accession>A0A9D1I5K4</accession>
<evidence type="ECO:0000313" key="18">
    <source>
        <dbReference type="EMBL" id="HIU28648.1"/>
    </source>
</evidence>
<reference evidence="18" key="1">
    <citation type="submission" date="2020-10" db="EMBL/GenBank/DDBJ databases">
        <authorList>
            <person name="Gilroy R."/>
        </authorList>
    </citation>
    <scope>NUCLEOTIDE SEQUENCE</scope>
    <source>
        <strain evidence="18">11300</strain>
    </source>
</reference>
<dbReference type="PROSITE" id="PS51192">
    <property type="entry name" value="HELICASE_ATP_BIND_1"/>
    <property type="match status" value="1"/>
</dbReference>
<comment type="similarity">
    <text evidence="1 15">Belongs to the helicase family. RecG subfamily.</text>
</comment>